<dbReference type="Gene3D" id="3.90.550.10">
    <property type="entry name" value="Spore Coat Polysaccharide Biosynthesis Protein SpsA, Chain A"/>
    <property type="match status" value="1"/>
</dbReference>
<gene>
    <name evidence="7" type="ORF">CRP01_29580</name>
</gene>
<dbReference type="Proteomes" id="UP000223913">
    <property type="component" value="Unassembled WGS sequence"/>
</dbReference>
<dbReference type="NCBIfam" id="TIGR04283">
    <property type="entry name" value="glyco_like_mftF"/>
    <property type="match status" value="1"/>
</dbReference>
<evidence type="ECO:0000313" key="7">
    <source>
        <dbReference type="EMBL" id="PHN02959.1"/>
    </source>
</evidence>
<keyword evidence="8" id="KW-1185">Reference proteome</keyword>
<dbReference type="CDD" id="cd02522">
    <property type="entry name" value="GT_2_like_a"/>
    <property type="match status" value="1"/>
</dbReference>
<comment type="subcellular location">
    <subcellularLocation>
        <location evidence="1">Cell membrane</location>
    </subcellularLocation>
</comment>
<organism evidence="7 8">
    <name type="scientific">Flavilitoribacter nigricans (strain ATCC 23147 / DSM 23189 / NBRC 102662 / NCIMB 1420 / SS-2)</name>
    <name type="common">Lewinella nigricans</name>
    <dbReference type="NCBI Taxonomy" id="1122177"/>
    <lineage>
        <taxon>Bacteria</taxon>
        <taxon>Pseudomonadati</taxon>
        <taxon>Bacteroidota</taxon>
        <taxon>Saprospiria</taxon>
        <taxon>Saprospirales</taxon>
        <taxon>Lewinellaceae</taxon>
        <taxon>Flavilitoribacter</taxon>
    </lineage>
</organism>
<evidence type="ECO:0000256" key="5">
    <source>
        <dbReference type="ARBA" id="ARBA00023136"/>
    </source>
</evidence>
<evidence type="ECO:0000256" key="4">
    <source>
        <dbReference type="ARBA" id="ARBA00022679"/>
    </source>
</evidence>
<keyword evidence="4 7" id="KW-0808">Transferase</keyword>
<dbReference type="GO" id="GO:0016757">
    <property type="term" value="F:glycosyltransferase activity"/>
    <property type="evidence" value="ECO:0007669"/>
    <property type="project" value="UniProtKB-KW"/>
</dbReference>
<keyword evidence="5" id="KW-0472">Membrane</keyword>
<comment type="caution">
    <text evidence="7">The sequence shown here is derived from an EMBL/GenBank/DDBJ whole genome shotgun (WGS) entry which is preliminary data.</text>
</comment>
<reference evidence="7 8" key="1">
    <citation type="submission" date="2017-10" db="EMBL/GenBank/DDBJ databases">
        <title>The draft genome sequence of Lewinella nigricans NBRC 102662.</title>
        <authorList>
            <person name="Wang K."/>
        </authorList>
    </citation>
    <scope>NUCLEOTIDE SEQUENCE [LARGE SCALE GENOMIC DNA]</scope>
    <source>
        <strain evidence="7 8">NBRC 102662</strain>
    </source>
</reference>
<dbReference type="EMBL" id="PDUD01000035">
    <property type="protein sequence ID" value="PHN02959.1"/>
    <property type="molecule type" value="Genomic_DNA"/>
</dbReference>
<dbReference type="InterPro" id="IPR026461">
    <property type="entry name" value="Trfase_2_rSAM/seldom_assoc"/>
</dbReference>
<dbReference type="RefSeq" id="WP_099153674.1">
    <property type="nucleotide sequence ID" value="NZ_PDUD01000035.1"/>
</dbReference>
<proteinExistence type="predicted"/>
<dbReference type="InterPro" id="IPR029044">
    <property type="entry name" value="Nucleotide-diphossugar_trans"/>
</dbReference>
<dbReference type="OrthoDB" id="9810303at2"/>
<dbReference type="GO" id="GO:0005886">
    <property type="term" value="C:plasma membrane"/>
    <property type="evidence" value="ECO:0007669"/>
    <property type="project" value="UniProtKB-SubCell"/>
</dbReference>
<evidence type="ECO:0000256" key="2">
    <source>
        <dbReference type="ARBA" id="ARBA00022475"/>
    </source>
</evidence>
<keyword evidence="3" id="KW-0328">Glycosyltransferase</keyword>
<sequence length="230" mass="26891">MEISIIIPTLNEAENIDRLVRHLVSHGGQQLLEVIVVDGGSTDNTLNLAARAGAEVLISPKRGRSAQMNYGASRARGNLLYFVHADTLPPAHFAADIRESLELDYPLGCFRFRFDSRRPLLRLNSWFTRFDLLWCRGGDQSLYIQRDLFRELDGFSDEHIIMEEYDLIVRARRDHAFRIIPREILVSARKYESNSYLRVQIANFIAFNMYRLGFPQKRIYNTYRRMLDYR</sequence>
<evidence type="ECO:0000256" key="1">
    <source>
        <dbReference type="ARBA" id="ARBA00004236"/>
    </source>
</evidence>
<dbReference type="AlphaFoldDB" id="A0A2D0N491"/>
<dbReference type="PANTHER" id="PTHR43646">
    <property type="entry name" value="GLYCOSYLTRANSFERASE"/>
    <property type="match status" value="1"/>
</dbReference>
<dbReference type="Pfam" id="PF00535">
    <property type="entry name" value="Glycos_transf_2"/>
    <property type="match status" value="1"/>
</dbReference>
<evidence type="ECO:0000259" key="6">
    <source>
        <dbReference type="Pfam" id="PF00535"/>
    </source>
</evidence>
<feature type="domain" description="Glycosyltransferase 2-like" evidence="6">
    <location>
        <begin position="4"/>
        <end position="118"/>
    </location>
</feature>
<dbReference type="PANTHER" id="PTHR43646:SF2">
    <property type="entry name" value="GLYCOSYLTRANSFERASE 2-LIKE DOMAIN-CONTAINING PROTEIN"/>
    <property type="match status" value="1"/>
</dbReference>
<dbReference type="SUPFAM" id="SSF53448">
    <property type="entry name" value="Nucleotide-diphospho-sugar transferases"/>
    <property type="match status" value="1"/>
</dbReference>
<protein>
    <submittedName>
        <fullName evidence="7">Glycosyl transferase</fullName>
    </submittedName>
</protein>
<accession>A0A2D0N491</accession>
<dbReference type="InterPro" id="IPR001173">
    <property type="entry name" value="Glyco_trans_2-like"/>
</dbReference>
<name>A0A2D0N491_FLAN2</name>
<keyword evidence="2" id="KW-1003">Cell membrane</keyword>
<evidence type="ECO:0000256" key="3">
    <source>
        <dbReference type="ARBA" id="ARBA00022676"/>
    </source>
</evidence>
<evidence type="ECO:0000313" key="8">
    <source>
        <dbReference type="Proteomes" id="UP000223913"/>
    </source>
</evidence>